<proteinExistence type="predicted"/>
<feature type="compositionally biased region" description="Basic and acidic residues" evidence="2">
    <location>
        <begin position="391"/>
        <end position="408"/>
    </location>
</feature>
<dbReference type="AlphaFoldDB" id="A0AAD8KYE5"/>
<evidence type="ECO:0000313" key="4">
    <source>
        <dbReference type="EMBL" id="KAK1432029.1"/>
    </source>
</evidence>
<feature type="compositionally biased region" description="Basic residues" evidence="2">
    <location>
        <begin position="438"/>
        <end position="449"/>
    </location>
</feature>
<dbReference type="Proteomes" id="UP001229421">
    <property type="component" value="Unassembled WGS sequence"/>
</dbReference>
<gene>
    <name evidence="4" type="ORF">QVD17_08910</name>
</gene>
<dbReference type="EMBL" id="JAUHHV010000002">
    <property type="protein sequence ID" value="KAK1432029.1"/>
    <property type="molecule type" value="Genomic_DNA"/>
</dbReference>
<keyword evidence="1" id="KW-0862">Zinc</keyword>
<feature type="region of interest" description="Disordered" evidence="2">
    <location>
        <begin position="487"/>
        <end position="508"/>
    </location>
</feature>
<organism evidence="4 5">
    <name type="scientific">Tagetes erecta</name>
    <name type="common">African marigold</name>
    <dbReference type="NCBI Taxonomy" id="13708"/>
    <lineage>
        <taxon>Eukaryota</taxon>
        <taxon>Viridiplantae</taxon>
        <taxon>Streptophyta</taxon>
        <taxon>Embryophyta</taxon>
        <taxon>Tracheophyta</taxon>
        <taxon>Spermatophyta</taxon>
        <taxon>Magnoliopsida</taxon>
        <taxon>eudicotyledons</taxon>
        <taxon>Gunneridae</taxon>
        <taxon>Pentapetalae</taxon>
        <taxon>asterids</taxon>
        <taxon>campanulids</taxon>
        <taxon>Asterales</taxon>
        <taxon>Asteraceae</taxon>
        <taxon>Asteroideae</taxon>
        <taxon>Heliantheae alliance</taxon>
        <taxon>Tageteae</taxon>
        <taxon>Tagetes</taxon>
    </lineage>
</organism>
<name>A0AAD8KYE5_TARER</name>
<dbReference type="InterPro" id="IPR001878">
    <property type="entry name" value="Znf_CCHC"/>
</dbReference>
<protein>
    <recommendedName>
        <fullName evidence="3">CCHC-type domain-containing protein</fullName>
    </recommendedName>
</protein>
<evidence type="ECO:0000259" key="3">
    <source>
        <dbReference type="PROSITE" id="PS50158"/>
    </source>
</evidence>
<evidence type="ECO:0000256" key="2">
    <source>
        <dbReference type="SAM" id="MobiDB-lite"/>
    </source>
</evidence>
<keyword evidence="5" id="KW-1185">Reference proteome</keyword>
<evidence type="ECO:0000313" key="5">
    <source>
        <dbReference type="Proteomes" id="UP001229421"/>
    </source>
</evidence>
<sequence length="588" mass="66443">MAYAELFKSFESDDLTMAQSRFDNFAVLKNERMPEFLDRFVMVANSLKKHDPELGNHERVKRLLDSLPPKWSSHGKSIRRERGFTDCKLVEVMNKLKEMELDIKRREYDEAMSLNSKITSISKEKPEEISVSASNFKGLPKPEIEKVQREIKQTSVGKDGAELNDKACDDEKEEEQKTNTRVCNCEKALASEQIIMELPYETVQDMCSSDCRTRLFGIYEANKLLIENEKYLTQVNKELKLNESKYFVKLREALKENEHLKTNLLKSNVEVNMLTERVALAEFETRLENVNLKEVRDDYESPTGIGYSKPDAVSQANDCLVSGVSKSVPSVSTNFFDKFKAGEIPIFEPVKNVKEEIFQESPNHQDPITSTHPTPINQDPLEADVLIEDWTRSDDESKTKESHGDSKIKMSSATVKSEMFPKPESRQIRISVPAAKQASHRSKAQKKKPSPLSILSQVCKRLENKQVKISSPIRQTTTQYKKPQVFQQVASSSKKAPPPAAPHGPIKHQKPFKACFKCGKGDHVLKKCPQGHVSDGKGKHVCFSGSVSRKNPPRGKGKQVSDCWKAVPDFTKGSTKNGGAYKMGEIVR</sequence>
<feature type="domain" description="CCHC-type" evidence="3">
    <location>
        <begin position="515"/>
        <end position="530"/>
    </location>
</feature>
<keyword evidence="1" id="KW-0479">Metal-binding</keyword>
<accession>A0AAD8KYE5</accession>
<dbReference type="SMART" id="SM00343">
    <property type="entry name" value="ZnF_C2HC"/>
    <property type="match status" value="1"/>
</dbReference>
<reference evidence="4" key="1">
    <citation type="journal article" date="2023" name="bioRxiv">
        <title>Improved chromosome-level genome assembly for marigold (Tagetes erecta).</title>
        <authorList>
            <person name="Jiang F."/>
            <person name="Yuan L."/>
            <person name="Wang S."/>
            <person name="Wang H."/>
            <person name="Xu D."/>
            <person name="Wang A."/>
            <person name="Fan W."/>
        </authorList>
    </citation>
    <scope>NUCLEOTIDE SEQUENCE</scope>
    <source>
        <strain evidence="4">WSJ</strain>
        <tissue evidence="4">Leaf</tissue>
    </source>
</reference>
<keyword evidence="1" id="KW-0863">Zinc-finger</keyword>
<dbReference type="PROSITE" id="PS50158">
    <property type="entry name" value="ZF_CCHC"/>
    <property type="match status" value="1"/>
</dbReference>
<evidence type="ECO:0000256" key="1">
    <source>
        <dbReference type="PROSITE-ProRule" id="PRU00047"/>
    </source>
</evidence>
<feature type="region of interest" description="Disordered" evidence="2">
    <location>
        <begin position="391"/>
        <end position="453"/>
    </location>
</feature>
<dbReference type="GO" id="GO:0008270">
    <property type="term" value="F:zinc ion binding"/>
    <property type="evidence" value="ECO:0007669"/>
    <property type="project" value="UniProtKB-KW"/>
</dbReference>
<comment type="caution">
    <text evidence="4">The sequence shown here is derived from an EMBL/GenBank/DDBJ whole genome shotgun (WGS) entry which is preliminary data.</text>
</comment>
<dbReference type="GO" id="GO:0003676">
    <property type="term" value="F:nucleic acid binding"/>
    <property type="evidence" value="ECO:0007669"/>
    <property type="project" value="InterPro"/>
</dbReference>